<keyword evidence="2" id="KW-0472">Membrane</keyword>
<evidence type="ECO:0000259" key="3">
    <source>
        <dbReference type="Pfam" id="PF20674"/>
    </source>
</evidence>
<feature type="transmembrane region" description="Helical" evidence="2">
    <location>
        <begin position="1181"/>
        <end position="1203"/>
    </location>
</feature>
<reference evidence="4 5" key="1">
    <citation type="submission" date="2018-12" db="EMBL/GenBank/DDBJ databases">
        <authorList>
            <consortium name="Pathogen Informatics"/>
        </authorList>
    </citation>
    <scope>NUCLEOTIDE SEQUENCE [LARGE SCALE GENOMIC DNA]</scope>
    <source>
        <strain evidence="4 5">NCTC13354</strain>
    </source>
</reference>
<feature type="region of interest" description="Disordered" evidence="1">
    <location>
        <begin position="47"/>
        <end position="102"/>
    </location>
</feature>
<keyword evidence="2" id="KW-0812">Transmembrane</keyword>
<dbReference type="OrthoDB" id="134475at2"/>
<dbReference type="RefSeq" id="WP_126417059.1">
    <property type="nucleotide sequence ID" value="NZ_LR134476.1"/>
</dbReference>
<feature type="compositionally biased region" description="Low complexity" evidence="1">
    <location>
        <begin position="82"/>
        <end position="102"/>
    </location>
</feature>
<protein>
    <recommendedName>
        <fullName evidence="3">SpaA-like prealbumin fold domain-containing protein</fullName>
    </recommendedName>
</protein>
<dbReference type="SUPFAM" id="SSF82171">
    <property type="entry name" value="DPP6 N-terminal domain-like"/>
    <property type="match status" value="1"/>
</dbReference>
<feature type="domain" description="SpaA-like prealbumin fold" evidence="3">
    <location>
        <begin position="468"/>
        <end position="604"/>
    </location>
</feature>
<gene>
    <name evidence="4" type="ORF">NCTC13354_01747</name>
</gene>
<dbReference type="EMBL" id="LR134476">
    <property type="protein sequence ID" value="VEI14016.1"/>
    <property type="molecule type" value="Genomic_DNA"/>
</dbReference>
<sequence>MAKVSSRSGRYTRLATPWRAVFAVVLSVFLMLTIFQGSFAVSAPLEGADENSQTSENPAGGGLSSDPAPVDDTSPADDAEAPEAPAPVQQEQEAEALEPASSQADILEQGRYSLEQGPALSAHSRGAQQMGFSGTSRSANALSCDPGVYYGLSLDDGQVWKLTGGGAKGTDPERVFTMQDPNSPKRNGKYNGLAVGDNGKVAYAYNIQKQRNSSPFLEIYRWDAASNETKKVFDARYNLGGIGNNFYLIAGGMSPNKDGKFYFGGYKTVDKDVGEYRYDRWGNRYWHRFYWQYSVYFHLYEFSHNPSGHGVVRHVGLVEVDSFRRNWDSHLDPTSYSTNGDLAFDAQGNMMILYHNATTGDGRLVTVRKAALDAAIADPGKAIATAPLPKKNPYGTWASGGVMFNGLAVNRDGTMVAGYVHSGETAVRKLSAATGEQLGEDWKPVSKTLMTQGQTSQDLASCNFPPTILVDKDFKGRADSKDQAELILGTSDDINNPYVQVTTAGTENGVQPEYIGPAVVRTGHDYFITERFLRDGTPSADAMKSYQKQLTCTMSKQPGSVEHLPVTPHVVGENYVTNKVTIPAELATADYPEPAISCRYTNTPVQIDVTKNFAGRADSSDQVKLVLNNTPDFTDPLAEATTAGTATGVQDQKIAPTPVSAGGTYYVAEQFLRNGQEDGTAYTQYNKALTCTAKKADGTRVNVNTAPADTNPAQGFVIHKVTLPADLTDGSYADPAVSCQFTNTPATLEVTKNFEGRRDVSDQVDLIVTEKAPDDVSAPLDNAAVASVTTAGNAPGVQNQKITSPIKAGTTYYITERFKRDNEGGQLEVSDQAFNAYDKELTCTVTKDGGQPQELTATPYEPNPAATNYLTYKVVIPGPSGTAGLPIQSVNCQFTNTPRSNLTLVKIVEDEPTYGILEAADPSEFKLRAQKEGATDYAVDASPTDDASLYGNAKSVTVENLSAGTYTLSEVIPDTRPYYEQDLSYDWTCEPYGFAMQSHGSLLQSRGRLFEAKGDGTATVNLPSDIDVICFVTNTTSAITVLKDFPTGDPAQIKLSATPDAGDDGQPVPNLPKLDNVAGSNEPNQANTMFVKPGHKYTLSETSDVAYLYNNLEVYIGDPKNPYDSSSWDDPDVWESVVDEYGNPTTVVSTDYPGEHKIYRFVNTNPSVPGMPLTGGMSRDAFLIGAAALVVIGATAITATWWWRRRTTK</sequence>
<accession>A0A448PGI7</accession>
<organism evidence="4 5">
    <name type="scientific">Trueperella bialowiezensis</name>
    <dbReference type="NCBI Taxonomy" id="312285"/>
    <lineage>
        <taxon>Bacteria</taxon>
        <taxon>Bacillati</taxon>
        <taxon>Actinomycetota</taxon>
        <taxon>Actinomycetes</taxon>
        <taxon>Actinomycetales</taxon>
        <taxon>Actinomycetaceae</taxon>
        <taxon>Trueperella</taxon>
    </lineage>
</organism>
<keyword evidence="2" id="KW-1133">Transmembrane helix</keyword>
<name>A0A448PGI7_9ACTO</name>
<evidence type="ECO:0000313" key="5">
    <source>
        <dbReference type="Proteomes" id="UP000269542"/>
    </source>
</evidence>
<evidence type="ECO:0000256" key="2">
    <source>
        <dbReference type="SAM" id="Phobius"/>
    </source>
</evidence>
<dbReference type="InterPro" id="IPR048834">
    <property type="entry name" value="SpaA_pre-album"/>
</dbReference>
<dbReference type="Pfam" id="PF20674">
    <property type="entry name" value="SpaA_3"/>
    <property type="match status" value="3"/>
</dbReference>
<evidence type="ECO:0000256" key="1">
    <source>
        <dbReference type="SAM" id="MobiDB-lite"/>
    </source>
</evidence>
<evidence type="ECO:0000313" key="4">
    <source>
        <dbReference type="EMBL" id="VEI14016.1"/>
    </source>
</evidence>
<feature type="domain" description="SpaA-like prealbumin fold" evidence="3">
    <location>
        <begin position="747"/>
        <end position="898"/>
    </location>
</feature>
<dbReference type="KEGG" id="tbw:NCTC13354_01747"/>
<dbReference type="Proteomes" id="UP000269542">
    <property type="component" value="Chromosome"/>
</dbReference>
<dbReference type="AlphaFoldDB" id="A0A448PGI7"/>
<proteinExistence type="predicted"/>
<keyword evidence="5" id="KW-1185">Reference proteome</keyword>
<feature type="domain" description="SpaA-like prealbumin fold" evidence="3">
    <location>
        <begin position="607"/>
        <end position="745"/>
    </location>
</feature>